<dbReference type="EMBL" id="FMTM01000001">
    <property type="protein sequence ID" value="SCW40626.1"/>
    <property type="molecule type" value="Genomic_DNA"/>
</dbReference>
<evidence type="ECO:0000313" key="1">
    <source>
        <dbReference type="EMBL" id="SCW40626.1"/>
    </source>
</evidence>
<gene>
    <name evidence="1" type="ORF">SAMN02927900_01449</name>
</gene>
<organism evidence="1 2">
    <name type="scientific">Rhizobium mongolense subsp. loessense</name>
    <dbReference type="NCBI Taxonomy" id="158890"/>
    <lineage>
        <taxon>Bacteria</taxon>
        <taxon>Pseudomonadati</taxon>
        <taxon>Pseudomonadota</taxon>
        <taxon>Alphaproteobacteria</taxon>
        <taxon>Hyphomicrobiales</taxon>
        <taxon>Rhizobiaceae</taxon>
        <taxon>Rhizobium/Agrobacterium group</taxon>
        <taxon>Rhizobium</taxon>
    </lineage>
</organism>
<name>A0A1G4Q7R3_9HYPH</name>
<reference evidence="1 2" key="1">
    <citation type="submission" date="2016-10" db="EMBL/GenBank/DDBJ databases">
        <authorList>
            <person name="de Groot N.N."/>
        </authorList>
    </citation>
    <scope>NUCLEOTIDE SEQUENCE [LARGE SCALE GENOMIC DNA]</scope>
    <source>
        <strain evidence="1 2">CGMCC 1.3401</strain>
    </source>
</reference>
<accession>A0A1G4Q7R3</accession>
<dbReference type="Proteomes" id="UP000199542">
    <property type="component" value="Unassembled WGS sequence"/>
</dbReference>
<proteinExistence type="predicted"/>
<dbReference type="AlphaFoldDB" id="A0A1G4Q7R3"/>
<evidence type="ECO:0000313" key="2">
    <source>
        <dbReference type="Proteomes" id="UP000199542"/>
    </source>
</evidence>
<sequence>MSSIVEFDRKPAFKLCSHPGEERFSVTPAGVAYDWVRRGKGTKQGFSLTVARFGMRRNANTH</sequence>
<protein>
    <submittedName>
        <fullName evidence="1">Uncharacterized protein</fullName>
    </submittedName>
</protein>